<evidence type="ECO:0000313" key="2">
    <source>
        <dbReference type="EMBL" id="GAH35935.1"/>
    </source>
</evidence>
<dbReference type="InterPro" id="IPR023158">
    <property type="entry name" value="YerB-like_sf"/>
</dbReference>
<feature type="non-terminal residue" evidence="2">
    <location>
        <position position="103"/>
    </location>
</feature>
<dbReference type="Gene3D" id="3.50.90.10">
    <property type="entry name" value="YerB-like"/>
    <property type="match status" value="1"/>
</dbReference>
<dbReference type="Pfam" id="PF11258">
    <property type="entry name" value="DUF3048"/>
    <property type="match status" value="1"/>
</dbReference>
<name>X1FTS8_9ZZZZ</name>
<sequence>MEDGIPRFIGVFYGQDAEKVGPVRSGRLFDEHIFRMYDAIFVFGNADRRVMDYFLELEDHFIYSYVVENFNDSNHKCSVDEPNRLCRDPEIKGYNSMFANTAA</sequence>
<dbReference type="InterPro" id="IPR021416">
    <property type="entry name" value="DUF3048_N"/>
</dbReference>
<comment type="caution">
    <text evidence="2">The sequence shown here is derived from an EMBL/GenBank/DDBJ whole genome shotgun (WGS) entry which is preliminary data.</text>
</comment>
<proteinExistence type="predicted"/>
<evidence type="ECO:0000259" key="1">
    <source>
        <dbReference type="Pfam" id="PF11258"/>
    </source>
</evidence>
<accession>X1FTS8</accession>
<dbReference type="AlphaFoldDB" id="X1FTS8"/>
<feature type="domain" description="DUF3048" evidence="1">
    <location>
        <begin position="1"/>
        <end position="56"/>
    </location>
</feature>
<reference evidence="2" key="1">
    <citation type="journal article" date="2014" name="Front. Microbiol.">
        <title>High frequency of phylogenetically diverse reductive dehalogenase-homologous genes in deep subseafloor sedimentary metagenomes.</title>
        <authorList>
            <person name="Kawai M."/>
            <person name="Futagami T."/>
            <person name="Toyoda A."/>
            <person name="Takaki Y."/>
            <person name="Nishi S."/>
            <person name="Hori S."/>
            <person name="Arai W."/>
            <person name="Tsubouchi T."/>
            <person name="Morono Y."/>
            <person name="Uchiyama I."/>
            <person name="Ito T."/>
            <person name="Fujiyama A."/>
            <person name="Inagaki F."/>
            <person name="Takami H."/>
        </authorList>
    </citation>
    <scope>NUCLEOTIDE SEQUENCE</scope>
    <source>
        <strain evidence="2">Expedition CK06-06</strain>
    </source>
</reference>
<organism evidence="2">
    <name type="scientific">marine sediment metagenome</name>
    <dbReference type="NCBI Taxonomy" id="412755"/>
    <lineage>
        <taxon>unclassified sequences</taxon>
        <taxon>metagenomes</taxon>
        <taxon>ecological metagenomes</taxon>
    </lineage>
</organism>
<dbReference type="SUPFAM" id="SSF159774">
    <property type="entry name" value="YerB-like"/>
    <property type="match status" value="1"/>
</dbReference>
<gene>
    <name evidence="2" type="ORF">S03H2_15796</name>
</gene>
<dbReference type="EMBL" id="BARU01008037">
    <property type="protein sequence ID" value="GAH35935.1"/>
    <property type="molecule type" value="Genomic_DNA"/>
</dbReference>
<protein>
    <recommendedName>
        <fullName evidence="1">DUF3048 domain-containing protein</fullName>
    </recommendedName>
</protein>